<comment type="caution">
    <text evidence="1">The sequence shown here is derived from an EMBL/GenBank/DDBJ whole genome shotgun (WGS) entry which is preliminary data.</text>
</comment>
<dbReference type="Pfam" id="PF06246">
    <property type="entry name" value="Isy1"/>
    <property type="match status" value="1"/>
</dbReference>
<feature type="non-terminal residue" evidence="1">
    <location>
        <position position="103"/>
    </location>
</feature>
<dbReference type="GO" id="GO:0000350">
    <property type="term" value="P:generation of catalytic spliceosome for second transesterification step"/>
    <property type="evidence" value="ECO:0007669"/>
    <property type="project" value="InterPro"/>
</dbReference>
<dbReference type="AlphaFoldDB" id="A0A2T7A248"/>
<feature type="non-terminal residue" evidence="1">
    <location>
        <position position="1"/>
    </location>
</feature>
<keyword evidence="2" id="KW-1185">Reference proteome</keyword>
<accession>A0A2T7A248</accession>
<dbReference type="Proteomes" id="UP000244722">
    <property type="component" value="Unassembled WGS sequence"/>
</dbReference>
<proteinExistence type="predicted"/>
<dbReference type="InterPro" id="IPR009360">
    <property type="entry name" value="Isy1"/>
</dbReference>
<dbReference type="OrthoDB" id="1739576at2759"/>
<sequence>KQMKEVQLHNLGRPNNMRFGPKTYLEGGCEVPNSRGYEYFDRARLFDQFKPSKRAAEGKDQECRPRAETMRHVDTIMGRRRWCFRNVERAGEDGAPQGWTPIP</sequence>
<gene>
    <name evidence="1" type="ORF">B9Z19DRAFT_1076338</name>
</gene>
<organism evidence="1 2">
    <name type="scientific">Tuber borchii</name>
    <name type="common">White truffle</name>
    <dbReference type="NCBI Taxonomy" id="42251"/>
    <lineage>
        <taxon>Eukaryota</taxon>
        <taxon>Fungi</taxon>
        <taxon>Dikarya</taxon>
        <taxon>Ascomycota</taxon>
        <taxon>Pezizomycotina</taxon>
        <taxon>Pezizomycetes</taxon>
        <taxon>Pezizales</taxon>
        <taxon>Tuberaceae</taxon>
        <taxon>Tuber</taxon>
    </lineage>
</organism>
<dbReference type="STRING" id="42251.A0A2T7A248"/>
<dbReference type="EMBL" id="NESQ01000039">
    <property type="protein sequence ID" value="PUU81816.1"/>
    <property type="molecule type" value="Genomic_DNA"/>
</dbReference>
<evidence type="ECO:0000313" key="2">
    <source>
        <dbReference type="Proteomes" id="UP000244722"/>
    </source>
</evidence>
<evidence type="ECO:0000313" key="1">
    <source>
        <dbReference type="EMBL" id="PUU81816.1"/>
    </source>
</evidence>
<protein>
    <submittedName>
        <fullName evidence="1">Uncharacterized protein</fullName>
    </submittedName>
</protein>
<name>A0A2T7A248_TUBBO</name>
<reference evidence="1 2" key="1">
    <citation type="submission" date="2017-04" db="EMBL/GenBank/DDBJ databases">
        <title>Draft genome sequence of Tuber borchii Vittad., a whitish edible truffle.</title>
        <authorList>
            <consortium name="DOE Joint Genome Institute"/>
            <person name="Murat C."/>
            <person name="Kuo A."/>
            <person name="Barry K.W."/>
            <person name="Clum A."/>
            <person name="Dockter R.B."/>
            <person name="Fauchery L."/>
            <person name="Iotti M."/>
            <person name="Kohler A."/>
            <person name="Labutti K."/>
            <person name="Lindquist E.A."/>
            <person name="Lipzen A."/>
            <person name="Ohm R.A."/>
            <person name="Wang M."/>
            <person name="Grigoriev I.V."/>
            <person name="Zambonelli A."/>
            <person name="Martin F.M."/>
        </authorList>
    </citation>
    <scope>NUCLEOTIDE SEQUENCE [LARGE SCALE GENOMIC DNA]</scope>
    <source>
        <strain evidence="1 2">Tbo3840</strain>
    </source>
</reference>